<proteinExistence type="predicted"/>
<organism evidence="2 3">
    <name type="scientific">Pedobacter nutrimenti</name>
    <dbReference type="NCBI Taxonomy" id="1241337"/>
    <lineage>
        <taxon>Bacteria</taxon>
        <taxon>Pseudomonadati</taxon>
        <taxon>Bacteroidota</taxon>
        <taxon>Sphingobacteriia</taxon>
        <taxon>Sphingobacteriales</taxon>
        <taxon>Sphingobacteriaceae</taxon>
        <taxon>Pedobacter</taxon>
    </lineage>
</organism>
<keyword evidence="3" id="KW-1185">Reference proteome</keyword>
<evidence type="ECO:0000313" key="3">
    <source>
        <dbReference type="Proteomes" id="UP000248198"/>
    </source>
</evidence>
<comment type="caution">
    <text evidence="2">The sequence shown here is derived from an EMBL/GenBank/DDBJ whole genome shotgun (WGS) entry which is preliminary data.</text>
</comment>
<dbReference type="AlphaFoldDB" id="A0A318URJ5"/>
<sequence length="312" mass="33706">MNFCFFTSENLFRRILTLVVCLALSATVWAQDGSFNKLTFNDLIKSNGPAGYSGWGVTSDNTFDPRPGLPNGGAFVINHHTGLTFSAHSVYGGIRFYNQAYPGNPLDPATGAIMAMNIVNGKVGVGTTSPSVQLDVVGKSVIQNALNTDNYANIGQHNAQFRILNGLGGYKSKALEFALLDNGTGVIQANEMNVGYNSLVLNPVAGNVGIGTTTPKEKLSVNGNIRAKEIKVETANWPDYVFAKDYALPSLKETEQHIQEKGHLPGIPSAQEVKSNGVDLGELNAKLLKKIEEMTLYIIDLEKRVKSIESKK</sequence>
<gene>
    <name evidence="2" type="ORF">B0O44_104380</name>
</gene>
<dbReference type="EMBL" id="QKLU01000004">
    <property type="protein sequence ID" value="PYF74209.1"/>
    <property type="molecule type" value="Genomic_DNA"/>
</dbReference>
<evidence type="ECO:0008006" key="4">
    <source>
        <dbReference type="Google" id="ProtNLM"/>
    </source>
</evidence>
<evidence type="ECO:0000313" key="2">
    <source>
        <dbReference type="EMBL" id="PYF74209.1"/>
    </source>
</evidence>
<feature type="signal peptide" evidence="1">
    <location>
        <begin position="1"/>
        <end position="30"/>
    </location>
</feature>
<reference evidence="2 3" key="1">
    <citation type="submission" date="2018-06" db="EMBL/GenBank/DDBJ databases">
        <title>Genomic Encyclopedia of Archaeal and Bacterial Type Strains, Phase II (KMG-II): from individual species to whole genera.</title>
        <authorList>
            <person name="Goeker M."/>
        </authorList>
    </citation>
    <scope>NUCLEOTIDE SEQUENCE [LARGE SCALE GENOMIC DNA]</scope>
    <source>
        <strain evidence="2 3">DSM 27372</strain>
    </source>
</reference>
<dbReference type="Proteomes" id="UP000248198">
    <property type="component" value="Unassembled WGS sequence"/>
</dbReference>
<accession>A0A318URJ5</accession>
<keyword evidence="1" id="KW-0732">Signal</keyword>
<protein>
    <recommendedName>
        <fullName evidence="4">Endosialidase-like protein</fullName>
    </recommendedName>
</protein>
<evidence type="ECO:0000256" key="1">
    <source>
        <dbReference type="SAM" id="SignalP"/>
    </source>
</evidence>
<name>A0A318URJ5_9SPHI</name>
<dbReference type="OrthoDB" id="680331at2"/>
<feature type="chain" id="PRO_5016355421" description="Endosialidase-like protein" evidence="1">
    <location>
        <begin position="31"/>
        <end position="312"/>
    </location>
</feature>